<accession>A0A8K0HT55</accession>
<proteinExistence type="predicted"/>
<protein>
    <recommendedName>
        <fullName evidence="4">SCA7 domain-containing protein</fullName>
    </recommendedName>
</protein>
<dbReference type="Proteomes" id="UP000796880">
    <property type="component" value="Unassembled WGS sequence"/>
</dbReference>
<dbReference type="OrthoDB" id="21678at2759"/>
<keyword evidence="3" id="KW-1185">Reference proteome</keyword>
<feature type="region of interest" description="Disordered" evidence="1">
    <location>
        <begin position="365"/>
        <end position="385"/>
    </location>
</feature>
<dbReference type="PANTHER" id="PTHR47805">
    <property type="entry name" value="SAGA-ASSOCIATED FACTOR 73"/>
    <property type="match status" value="1"/>
</dbReference>
<reference evidence="2" key="1">
    <citation type="submission" date="2020-03" db="EMBL/GenBank/DDBJ databases">
        <title>A high-quality chromosome-level genome assembly of a woody plant with both climbing and erect habits, Rhamnella rubrinervis.</title>
        <authorList>
            <person name="Lu Z."/>
            <person name="Yang Y."/>
            <person name="Zhu X."/>
            <person name="Sun Y."/>
        </authorList>
    </citation>
    <scope>NUCLEOTIDE SEQUENCE</scope>
    <source>
        <strain evidence="2">BYM</strain>
        <tissue evidence="2">Leaf</tissue>
    </source>
</reference>
<dbReference type="EMBL" id="VOIH02000001">
    <property type="protein sequence ID" value="KAF3457303.1"/>
    <property type="molecule type" value="Genomic_DNA"/>
</dbReference>
<organism evidence="2 3">
    <name type="scientific">Rhamnella rubrinervis</name>
    <dbReference type="NCBI Taxonomy" id="2594499"/>
    <lineage>
        <taxon>Eukaryota</taxon>
        <taxon>Viridiplantae</taxon>
        <taxon>Streptophyta</taxon>
        <taxon>Embryophyta</taxon>
        <taxon>Tracheophyta</taxon>
        <taxon>Spermatophyta</taxon>
        <taxon>Magnoliopsida</taxon>
        <taxon>eudicotyledons</taxon>
        <taxon>Gunneridae</taxon>
        <taxon>Pentapetalae</taxon>
        <taxon>rosids</taxon>
        <taxon>fabids</taxon>
        <taxon>Rosales</taxon>
        <taxon>Rhamnaceae</taxon>
        <taxon>rhamnoid group</taxon>
        <taxon>Rhamneae</taxon>
        <taxon>Rhamnella</taxon>
    </lineage>
</organism>
<dbReference type="PANTHER" id="PTHR47805:SF1">
    <property type="entry name" value="SAGA-ASSOCIATED FACTOR 73"/>
    <property type="match status" value="1"/>
</dbReference>
<dbReference type="AlphaFoldDB" id="A0A8K0HT55"/>
<evidence type="ECO:0008006" key="4">
    <source>
        <dbReference type="Google" id="ProtNLM"/>
    </source>
</evidence>
<evidence type="ECO:0000313" key="3">
    <source>
        <dbReference type="Proteomes" id="UP000796880"/>
    </source>
</evidence>
<gene>
    <name evidence="2" type="ORF">FNV43_RR01960</name>
</gene>
<evidence type="ECO:0000313" key="2">
    <source>
        <dbReference type="EMBL" id="KAF3457303.1"/>
    </source>
</evidence>
<comment type="caution">
    <text evidence="2">The sequence shown here is derived from an EMBL/GenBank/DDBJ whole genome shotgun (WGS) entry which is preliminary data.</text>
</comment>
<name>A0A8K0HT55_9ROSA</name>
<dbReference type="GO" id="GO:0000124">
    <property type="term" value="C:SAGA complex"/>
    <property type="evidence" value="ECO:0007669"/>
    <property type="project" value="InterPro"/>
</dbReference>
<dbReference type="InterPro" id="IPR037804">
    <property type="entry name" value="SGF73"/>
</dbReference>
<sequence length="385" mass="41870">MAVMARLLAAKSFSQSKAGRIEVGRQKLAAKLICKELNEADEANLLDEEDMHVFGLKPMDDPLDLVCCNACKKPVKASQYAAHAELCRTLISMEESVLELDGSMRHRKPTRKERKKLLTAYSNQAKSVVEFERSESIDADDNAVSQSQLDGHIGTDAPFSVEGKTHVDTKYLMDGSRVTPGNTHSAGVMPPPSKRSKLIAGEYQPQSDDIETAFPVSKITSSQDAKTYMHSPLATKIYYSQRNNRFRSALCHLYCESVASTKLQSSGVVNSEILSETMIASQAPSQKDNSLNLINNKMDSLSLPSVGRPEQVLAQSLEVCSGTSGTCEPAGDFLKQFPGDNAPRLQATAASLTRNKYHPKPFSFTGNSGQPLGAVQQQNGSVPVI</sequence>
<evidence type="ECO:0000256" key="1">
    <source>
        <dbReference type="SAM" id="MobiDB-lite"/>
    </source>
</evidence>